<protein>
    <submittedName>
        <fullName evidence="3">Uncharacterized protein</fullName>
    </submittedName>
</protein>
<comment type="caution">
    <text evidence="3">The sequence shown here is derived from an EMBL/GenBank/DDBJ whole genome shotgun (WGS) entry which is preliminary data.</text>
</comment>
<gene>
    <name evidence="3" type="ORF">LLUT_LOCUS19533</name>
</gene>
<evidence type="ECO:0000313" key="4">
    <source>
        <dbReference type="Proteomes" id="UP001497480"/>
    </source>
</evidence>
<comment type="similarity">
    <text evidence="1">Belongs to the caleosin family.</text>
</comment>
<evidence type="ECO:0000313" key="3">
    <source>
        <dbReference type="EMBL" id="CAL0318473.1"/>
    </source>
</evidence>
<reference evidence="3 4" key="1">
    <citation type="submission" date="2024-03" db="EMBL/GenBank/DDBJ databases">
        <authorList>
            <person name="Martinez-Hernandez J."/>
        </authorList>
    </citation>
    <scope>NUCLEOTIDE SEQUENCE [LARGE SCALE GENOMIC DNA]</scope>
</reference>
<keyword evidence="4" id="KW-1185">Reference proteome</keyword>
<dbReference type="GO" id="GO:0005509">
    <property type="term" value="F:calcium ion binding"/>
    <property type="evidence" value="ECO:0007669"/>
    <property type="project" value="TreeGrafter"/>
</dbReference>
<dbReference type="PANTHER" id="PTHR31495:SF15">
    <property type="entry name" value="CALEOSIN"/>
    <property type="match status" value="1"/>
</dbReference>
<dbReference type="SUPFAM" id="SSF47473">
    <property type="entry name" value="EF-hand"/>
    <property type="match status" value="1"/>
</dbReference>
<dbReference type="InterPro" id="IPR011992">
    <property type="entry name" value="EF-hand-dom_pair"/>
</dbReference>
<feature type="chain" id="PRO_5043315038" evidence="2">
    <location>
        <begin position="21"/>
        <end position="229"/>
    </location>
</feature>
<keyword evidence="2" id="KW-0732">Signal</keyword>
<dbReference type="Pfam" id="PF05042">
    <property type="entry name" value="Caleosin"/>
    <property type="match status" value="1"/>
</dbReference>
<organism evidence="3 4">
    <name type="scientific">Lupinus luteus</name>
    <name type="common">European yellow lupine</name>
    <dbReference type="NCBI Taxonomy" id="3873"/>
    <lineage>
        <taxon>Eukaryota</taxon>
        <taxon>Viridiplantae</taxon>
        <taxon>Streptophyta</taxon>
        <taxon>Embryophyta</taxon>
        <taxon>Tracheophyta</taxon>
        <taxon>Spermatophyta</taxon>
        <taxon>Magnoliopsida</taxon>
        <taxon>eudicotyledons</taxon>
        <taxon>Gunneridae</taxon>
        <taxon>Pentapetalae</taxon>
        <taxon>rosids</taxon>
        <taxon>fabids</taxon>
        <taxon>Fabales</taxon>
        <taxon>Fabaceae</taxon>
        <taxon>Papilionoideae</taxon>
        <taxon>50 kb inversion clade</taxon>
        <taxon>genistoids sensu lato</taxon>
        <taxon>core genistoids</taxon>
        <taxon>Genisteae</taxon>
        <taxon>Lupinus</taxon>
    </lineage>
</organism>
<evidence type="ECO:0000256" key="1">
    <source>
        <dbReference type="ARBA" id="ARBA00006765"/>
    </source>
</evidence>
<dbReference type="PANTHER" id="PTHR31495">
    <property type="entry name" value="PEROXYGENASE 3-RELATED"/>
    <property type="match status" value="1"/>
</dbReference>
<sequence>MRSSLSVSLVLFFIVTNLHCFPLSFTIAYQIPSTKNQDGILAESPLPPEQTILQKHVSFFDRNHDGIIYPIETFQGFRALGFGILLSTVAANFINAGLSQATRPGKSPSILLPIEVKNIQLGKHGSDTGAYDTEGRFVASKFEEIFSKHALKNPNALTFDELMEMVKSNRVPKDYKGWVASFVEWKILHVLAKDKDGLLTKDSVRAAFDGSLFFQKEKEGKKIDEISST</sequence>
<accession>A0AAV1XAZ1</accession>
<evidence type="ECO:0000256" key="2">
    <source>
        <dbReference type="SAM" id="SignalP"/>
    </source>
</evidence>
<dbReference type="AlphaFoldDB" id="A0AAV1XAZ1"/>
<dbReference type="EMBL" id="CAXHTB010000013">
    <property type="protein sequence ID" value="CAL0318473.1"/>
    <property type="molecule type" value="Genomic_DNA"/>
</dbReference>
<proteinExistence type="inferred from homology"/>
<feature type="signal peptide" evidence="2">
    <location>
        <begin position="1"/>
        <end position="20"/>
    </location>
</feature>
<dbReference type="Proteomes" id="UP001497480">
    <property type="component" value="Unassembled WGS sequence"/>
</dbReference>
<name>A0AAV1XAZ1_LUPLU</name>
<dbReference type="GO" id="GO:0004497">
    <property type="term" value="F:monooxygenase activity"/>
    <property type="evidence" value="ECO:0007669"/>
    <property type="project" value="TreeGrafter"/>
</dbReference>
<dbReference type="InterPro" id="IPR007736">
    <property type="entry name" value="Caleosin-related"/>
</dbReference>